<feature type="transmembrane region" description="Helical" evidence="6">
    <location>
        <begin position="307"/>
        <end position="326"/>
    </location>
</feature>
<protein>
    <recommendedName>
        <fullName evidence="8">Bacterial Ig-like domain-containing protein</fullName>
    </recommendedName>
</protein>
<comment type="subcellular location">
    <subcellularLocation>
        <location evidence="1">Secreted</location>
    </subcellularLocation>
</comment>
<feature type="domain" description="Bacterial Ig-like" evidence="8">
    <location>
        <begin position="210"/>
        <end position="270"/>
    </location>
</feature>
<dbReference type="Pfam" id="PF19077">
    <property type="entry name" value="Big_13"/>
    <property type="match status" value="1"/>
</dbReference>
<dbReference type="InterPro" id="IPR053180">
    <property type="entry name" value="Ca-binding_acidic-repeat"/>
</dbReference>
<evidence type="ECO:0000313" key="9">
    <source>
        <dbReference type="EMBL" id="OHA85850.1"/>
    </source>
</evidence>
<dbReference type="InterPro" id="IPR028974">
    <property type="entry name" value="TSP_type-3_rpt"/>
</dbReference>
<dbReference type="InterPro" id="IPR013783">
    <property type="entry name" value="Ig-like_fold"/>
</dbReference>
<proteinExistence type="predicted"/>
<dbReference type="Proteomes" id="UP000178168">
    <property type="component" value="Unassembled WGS sequence"/>
</dbReference>
<gene>
    <name evidence="9" type="ORF">A2591_03775</name>
</gene>
<name>A0A1G2SLB9_9BACT</name>
<feature type="signal peptide" evidence="7">
    <location>
        <begin position="1"/>
        <end position="24"/>
    </location>
</feature>
<dbReference type="PANTHER" id="PTHR37467">
    <property type="entry name" value="EXPORTED CALCIUM-BINDING GLYCOPROTEIN-RELATED"/>
    <property type="match status" value="1"/>
</dbReference>
<keyword evidence="6" id="KW-0812">Transmembrane</keyword>
<keyword evidence="6" id="KW-0472">Membrane</keyword>
<evidence type="ECO:0000256" key="6">
    <source>
        <dbReference type="SAM" id="Phobius"/>
    </source>
</evidence>
<evidence type="ECO:0000256" key="3">
    <source>
        <dbReference type="ARBA" id="ARBA00022729"/>
    </source>
</evidence>
<evidence type="ECO:0000259" key="8">
    <source>
        <dbReference type="Pfam" id="PF19077"/>
    </source>
</evidence>
<feature type="compositionally biased region" description="Polar residues" evidence="5">
    <location>
        <begin position="127"/>
        <end position="136"/>
    </location>
</feature>
<keyword evidence="6" id="KW-1133">Transmembrane helix</keyword>
<comment type="caution">
    <text evidence="9">The sequence shown here is derived from an EMBL/GenBank/DDBJ whole genome shotgun (WGS) entry which is preliminary data.</text>
</comment>
<accession>A0A1G2SLB9</accession>
<evidence type="ECO:0000256" key="1">
    <source>
        <dbReference type="ARBA" id="ARBA00004613"/>
    </source>
</evidence>
<dbReference type="GO" id="GO:0005509">
    <property type="term" value="F:calcium ion binding"/>
    <property type="evidence" value="ECO:0007669"/>
    <property type="project" value="InterPro"/>
</dbReference>
<evidence type="ECO:0000256" key="4">
    <source>
        <dbReference type="ARBA" id="ARBA00022837"/>
    </source>
</evidence>
<feature type="compositionally biased region" description="Acidic residues" evidence="5">
    <location>
        <begin position="114"/>
        <end position="124"/>
    </location>
</feature>
<dbReference type="AlphaFoldDB" id="A0A1G2SLB9"/>
<dbReference type="SUPFAM" id="SSF103647">
    <property type="entry name" value="TSP type-3 repeat"/>
    <property type="match status" value="1"/>
</dbReference>
<evidence type="ECO:0000256" key="7">
    <source>
        <dbReference type="SAM" id="SignalP"/>
    </source>
</evidence>
<dbReference type="Pfam" id="PF18884">
    <property type="entry name" value="TSP3_bac"/>
    <property type="match status" value="2"/>
</dbReference>
<dbReference type="PANTHER" id="PTHR37467:SF1">
    <property type="entry name" value="EXPORTED CALCIUM-BINDING GLYCOPROTEIN"/>
    <property type="match status" value="1"/>
</dbReference>
<organism evidence="9 10">
    <name type="scientific">Candidatus Yonathbacteria bacterium RIFOXYD1_FULL_52_36</name>
    <dbReference type="NCBI Taxonomy" id="1802730"/>
    <lineage>
        <taxon>Bacteria</taxon>
        <taxon>Candidatus Yonathiibacteriota</taxon>
    </lineage>
</organism>
<reference evidence="9 10" key="1">
    <citation type="journal article" date="2016" name="Nat. Commun.">
        <title>Thousands of microbial genomes shed light on interconnected biogeochemical processes in an aquifer system.</title>
        <authorList>
            <person name="Anantharaman K."/>
            <person name="Brown C.T."/>
            <person name="Hug L.A."/>
            <person name="Sharon I."/>
            <person name="Castelle C.J."/>
            <person name="Probst A.J."/>
            <person name="Thomas B.C."/>
            <person name="Singh A."/>
            <person name="Wilkins M.J."/>
            <person name="Karaoz U."/>
            <person name="Brodie E.L."/>
            <person name="Williams K.H."/>
            <person name="Hubbard S.S."/>
            <person name="Banfield J.F."/>
        </authorList>
    </citation>
    <scope>NUCLEOTIDE SEQUENCE [LARGE SCALE GENOMIC DNA]</scope>
</reference>
<evidence type="ECO:0000256" key="2">
    <source>
        <dbReference type="ARBA" id="ARBA00022525"/>
    </source>
</evidence>
<keyword evidence="3 7" id="KW-0732">Signal</keyword>
<feature type="chain" id="PRO_5009584464" description="Bacterial Ig-like domain-containing protein" evidence="7">
    <location>
        <begin position="25"/>
        <end position="355"/>
    </location>
</feature>
<dbReference type="STRING" id="1802730.A2591_03775"/>
<dbReference type="InterPro" id="IPR059100">
    <property type="entry name" value="TSP3_bac"/>
</dbReference>
<dbReference type="EMBL" id="MHUZ01000014">
    <property type="protein sequence ID" value="OHA85850.1"/>
    <property type="molecule type" value="Genomic_DNA"/>
</dbReference>
<dbReference type="Gene3D" id="2.60.40.10">
    <property type="entry name" value="Immunoglobulins"/>
    <property type="match status" value="1"/>
</dbReference>
<evidence type="ECO:0000256" key="5">
    <source>
        <dbReference type="SAM" id="MobiDB-lite"/>
    </source>
</evidence>
<dbReference type="InterPro" id="IPR044016">
    <property type="entry name" value="Big_13"/>
</dbReference>
<feature type="region of interest" description="Disordered" evidence="5">
    <location>
        <begin position="113"/>
        <end position="150"/>
    </location>
</feature>
<sequence>MKQKTLMAGAVLALLLGGAGVVWAQGTRTVPGSTSLGAPEDPVENQEQKALDETIRAIATTTLSSTTTESDIELAPTPTTTETLTVATQVDRAEVQAKVEYVSTRTAEQAVLDTDTDGISDADETNLYGTDPNNADTDGDGTSDRNEYMSGRDPLRAEATARIRFEDPRATGEVRTDIVVVSQVSSRTVTEEVTTATTTPTASRTEIVVRGKASPHALVTLYVFSVPTVVVVQADSEGNWQYAFSKELEDGNHTVYAAVADTSGTIVAKSQEVGFVKQAAALTVEGTLPALTAMQGPGSTSLVGSPYMMALALLLGVLLAGALVIFGQKYWRPVEVLVVKEGDTPTNNTDTTPRV</sequence>
<keyword evidence="4" id="KW-0106">Calcium</keyword>
<keyword evidence="2" id="KW-0964">Secreted</keyword>
<evidence type="ECO:0000313" key="10">
    <source>
        <dbReference type="Proteomes" id="UP000178168"/>
    </source>
</evidence>